<dbReference type="GO" id="GO:0016907">
    <property type="term" value="F:G protein-coupled acetylcholine receptor activity"/>
    <property type="evidence" value="ECO:0007669"/>
    <property type="project" value="InterPro"/>
</dbReference>
<evidence type="ECO:0000313" key="13">
    <source>
        <dbReference type="EMBL" id="OWF53127.1"/>
    </source>
</evidence>
<feature type="transmembrane region" description="Helical" evidence="11">
    <location>
        <begin position="653"/>
        <end position="673"/>
    </location>
</feature>
<evidence type="ECO:0000256" key="8">
    <source>
        <dbReference type="ARBA" id="ARBA00023224"/>
    </source>
</evidence>
<keyword evidence="6 11" id="KW-0472">Membrane</keyword>
<reference evidence="13 14" key="1">
    <citation type="journal article" date="2017" name="Nat. Ecol. Evol.">
        <title>Scallop genome provides insights into evolution of bilaterian karyotype and development.</title>
        <authorList>
            <person name="Wang S."/>
            <person name="Zhang J."/>
            <person name="Jiao W."/>
            <person name="Li J."/>
            <person name="Xun X."/>
            <person name="Sun Y."/>
            <person name="Guo X."/>
            <person name="Huan P."/>
            <person name="Dong B."/>
            <person name="Zhang L."/>
            <person name="Hu X."/>
            <person name="Sun X."/>
            <person name="Wang J."/>
            <person name="Zhao C."/>
            <person name="Wang Y."/>
            <person name="Wang D."/>
            <person name="Huang X."/>
            <person name="Wang R."/>
            <person name="Lv J."/>
            <person name="Li Y."/>
            <person name="Zhang Z."/>
            <person name="Liu B."/>
            <person name="Lu W."/>
            <person name="Hui Y."/>
            <person name="Liang J."/>
            <person name="Zhou Z."/>
            <person name="Hou R."/>
            <person name="Li X."/>
            <person name="Liu Y."/>
            <person name="Li H."/>
            <person name="Ning X."/>
            <person name="Lin Y."/>
            <person name="Zhao L."/>
            <person name="Xing Q."/>
            <person name="Dou J."/>
            <person name="Li Y."/>
            <person name="Mao J."/>
            <person name="Guo H."/>
            <person name="Dou H."/>
            <person name="Li T."/>
            <person name="Mu C."/>
            <person name="Jiang W."/>
            <person name="Fu Q."/>
            <person name="Fu X."/>
            <person name="Miao Y."/>
            <person name="Liu J."/>
            <person name="Yu Q."/>
            <person name="Li R."/>
            <person name="Liao H."/>
            <person name="Li X."/>
            <person name="Kong Y."/>
            <person name="Jiang Z."/>
            <person name="Chourrout D."/>
            <person name="Li R."/>
            <person name="Bao Z."/>
        </authorList>
    </citation>
    <scope>NUCLEOTIDE SEQUENCE [LARGE SCALE GENOMIC DNA]</scope>
    <source>
        <strain evidence="13 14">PY_sf001</strain>
    </source>
</reference>
<evidence type="ECO:0000256" key="2">
    <source>
        <dbReference type="ARBA" id="ARBA00022475"/>
    </source>
</evidence>
<feature type="transmembrane region" description="Helical" evidence="11">
    <location>
        <begin position="615"/>
        <end position="633"/>
    </location>
</feature>
<evidence type="ECO:0000256" key="11">
    <source>
        <dbReference type="SAM" id="Phobius"/>
    </source>
</evidence>
<dbReference type="SMART" id="SM01381">
    <property type="entry name" value="7TM_GPCR_Srsx"/>
    <property type="match status" value="1"/>
</dbReference>
<evidence type="ECO:0000256" key="3">
    <source>
        <dbReference type="ARBA" id="ARBA00022692"/>
    </source>
</evidence>
<feature type="domain" description="G-protein coupled receptors family 1 profile" evidence="12">
    <location>
        <begin position="129"/>
        <end position="670"/>
    </location>
</feature>
<dbReference type="GO" id="GO:0007197">
    <property type="term" value="P:adenylate cyclase-inhibiting G protein-coupled acetylcholine receptor signaling pathway"/>
    <property type="evidence" value="ECO:0007669"/>
    <property type="project" value="TreeGrafter"/>
</dbReference>
<dbReference type="Gene3D" id="1.20.1070.10">
    <property type="entry name" value="Rhodopsin 7-helix transmembrane proteins"/>
    <property type="match status" value="2"/>
</dbReference>
<dbReference type="STRING" id="6573.A0A210QWK9"/>
<dbReference type="PRINTS" id="PR00237">
    <property type="entry name" value="GPCRRHODOPSN"/>
</dbReference>
<feature type="region of interest" description="Disordered" evidence="10">
    <location>
        <begin position="501"/>
        <end position="583"/>
    </location>
</feature>
<dbReference type="GO" id="GO:0007187">
    <property type="term" value="P:G protein-coupled receptor signaling pathway, coupled to cyclic nucleotide second messenger"/>
    <property type="evidence" value="ECO:0007669"/>
    <property type="project" value="TreeGrafter"/>
</dbReference>
<keyword evidence="3 9" id="KW-0812">Transmembrane</keyword>
<keyword evidence="5 9" id="KW-0297">G-protein coupled receptor</keyword>
<evidence type="ECO:0000259" key="12">
    <source>
        <dbReference type="PROSITE" id="PS50262"/>
    </source>
</evidence>
<dbReference type="PRINTS" id="PR00243">
    <property type="entry name" value="MUSCARINICR"/>
</dbReference>
<comment type="similarity">
    <text evidence="9">Belongs to the G-protein coupled receptor 1 family.</text>
</comment>
<dbReference type="CDD" id="cd15049">
    <property type="entry name" value="7tmA_mAChR"/>
    <property type="match status" value="1"/>
</dbReference>
<feature type="compositionally biased region" description="Low complexity" evidence="10">
    <location>
        <begin position="379"/>
        <end position="402"/>
    </location>
</feature>
<dbReference type="EMBL" id="NEDP02001506">
    <property type="protein sequence ID" value="OWF53127.1"/>
    <property type="molecule type" value="Genomic_DNA"/>
</dbReference>
<sequence>MAINNATAENSGKFSASSTSWSSDVTQILDPAKLYDTTQTSLTTFIGAILQSTASSNLAPFSISSQVDPLSTTSEQVTTTSLSNFITVDVTDVGNWTNQTTVTEPLHTLPEIVALSILIVTLAPATIIGNLLVIIAFKVDKQLQTISNYFLLNLAVADMAIGFVSMPLYTVYTLMGYWPLGSLYCDLWLSIDYTMSNASAANLMLISFDRYLSVTRPLTYRAKRTTKKVLIMIGMSWVVSALLWTPWIFAWPYLEGKRTVPETDCYIQFLYTNAYVTIGTHLIAFYIPVTIMTVLYFKIYKETRKRQKRMPMLQGMKEMIKKKKASNINDYDFYARRYDNDYDDVYDLADMLVEPDKSIWSRCSCCKIDRDYDADESSASDPASPTANNSSFSDAHSSSVRSQIYTTDQNRTTNKQMNGRTSSGKRKSNNTSNLVIPLMAMEAARFTPLISRNQRDDRSPFAPSNRREGLAPQQSRDCDEPLIEECEDLYTIVINFPNTKTDSEVGPSIRMLTDDDDADIMSPNRHSKISEDDSDSLSNEGLAREESTFSFQSLERKRENCLPPPKGTPALGRRTRSNDAQRSAQNAKLAAQVAYKVKQQRARKKRSEKKQEKKAAKTLSAILLAFIVTWTPYNIVTLVEIFCKGCVPHLLYNFAYFLCYINSTVNPVCYALCNANFRKTFWKILTCSFTKRNTTRSRTTASAMSFNFNNR</sequence>
<name>A0A210QWK9_MIZYE</name>
<feature type="compositionally biased region" description="Polar residues" evidence="10">
    <location>
        <begin position="403"/>
        <end position="422"/>
    </location>
</feature>
<dbReference type="GO" id="GO:0004993">
    <property type="term" value="F:G protein-coupled serotonin receptor activity"/>
    <property type="evidence" value="ECO:0007669"/>
    <property type="project" value="TreeGrafter"/>
</dbReference>
<evidence type="ECO:0000313" key="14">
    <source>
        <dbReference type="Proteomes" id="UP000242188"/>
    </source>
</evidence>
<dbReference type="Pfam" id="PF00001">
    <property type="entry name" value="7tm_1"/>
    <property type="match status" value="2"/>
</dbReference>
<evidence type="ECO:0000256" key="6">
    <source>
        <dbReference type="ARBA" id="ARBA00023136"/>
    </source>
</evidence>
<dbReference type="AlphaFoldDB" id="A0A210QWK9"/>
<evidence type="ECO:0000256" key="1">
    <source>
        <dbReference type="ARBA" id="ARBA00004651"/>
    </source>
</evidence>
<feature type="region of interest" description="Disordered" evidence="10">
    <location>
        <begin position="449"/>
        <end position="479"/>
    </location>
</feature>
<dbReference type="PANTHER" id="PTHR24247:SF265">
    <property type="entry name" value="MUSCARINIC ACETYLCHOLINE RECEPTOR DM1"/>
    <property type="match status" value="1"/>
</dbReference>
<dbReference type="OrthoDB" id="10071887at2759"/>
<dbReference type="InterPro" id="IPR000995">
    <property type="entry name" value="Musac_Ach_rcpt"/>
</dbReference>
<proteinExistence type="inferred from homology"/>
<keyword evidence="7 9" id="KW-0675">Receptor</keyword>
<dbReference type="PROSITE" id="PS00237">
    <property type="entry name" value="G_PROTEIN_RECEP_F1_1"/>
    <property type="match status" value="1"/>
</dbReference>
<dbReference type="SUPFAM" id="SSF81321">
    <property type="entry name" value="Family A G protein-coupled receptor-like"/>
    <property type="match status" value="1"/>
</dbReference>
<dbReference type="PANTHER" id="PTHR24247">
    <property type="entry name" value="5-HYDROXYTRYPTAMINE RECEPTOR"/>
    <property type="match status" value="1"/>
</dbReference>
<feature type="transmembrane region" description="Helical" evidence="11">
    <location>
        <begin position="274"/>
        <end position="300"/>
    </location>
</feature>
<keyword evidence="2" id="KW-1003">Cell membrane</keyword>
<feature type="transmembrane region" description="Helical" evidence="11">
    <location>
        <begin position="112"/>
        <end position="137"/>
    </location>
</feature>
<evidence type="ECO:0000256" key="4">
    <source>
        <dbReference type="ARBA" id="ARBA00022989"/>
    </source>
</evidence>
<organism evidence="13 14">
    <name type="scientific">Mizuhopecten yessoensis</name>
    <name type="common">Japanese scallop</name>
    <name type="synonym">Patinopecten yessoensis</name>
    <dbReference type="NCBI Taxonomy" id="6573"/>
    <lineage>
        <taxon>Eukaryota</taxon>
        <taxon>Metazoa</taxon>
        <taxon>Spiralia</taxon>
        <taxon>Lophotrochozoa</taxon>
        <taxon>Mollusca</taxon>
        <taxon>Bivalvia</taxon>
        <taxon>Autobranchia</taxon>
        <taxon>Pteriomorphia</taxon>
        <taxon>Pectinida</taxon>
        <taxon>Pectinoidea</taxon>
        <taxon>Pectinidae</taxon>
        <taxon>Mizuhopecten</taxon>
    </lineage>
</organism>
<feature type="region of interest" description="Disordered" evidence="10">
    <location>
        <begin position="374"/>
        <end position="432"/>
    </location>
</feature>
<dbReference type="GO" id="GO:0030425">
    <property type="term" value="C:dendrite"/>
    <property type="evidence" value="ECO:0007669"/>
    <property type="project" value="TreeGrafter"/>
</dbReference>
<keyword evidence="8 9" id="KW-0807">Transducer</keyword>
<dbReference type="GO" id="GO:0005886">
    <property type="term" value="C:plasma membrane"/>
    <property type="evidence" value="ECO:0007669"/>
    <property type="project" value="UniProtKB-SubCell"/>
</dbReference>
<accession>A0A210QWK9</accession>
<keyword evidence="14" id="KW-1185">Reference proteome</keyword>
<feature type="transmembrane region" description="Helical" evidence="11">
    <location>
        <begin position="149"/>
        <end position="175"/>
    </location>
</feature>
<comment type="caution">
    <text evidence="13">The sequence shown here is derived from an EMBL/GenBank/DDBJ whole genome shotgun (WGS) entry which is preliminary data.</text>
</comment>
<evidence type="ECO:0000256" key="7">
    <source>
        <dbReference type="ARBA" id="ARBA00023170"/>
    </source>
</evidence>
<dbReference type="InterPro" id="IPR000276">
    <property type="entry name" value="GPCR_Rhodpsn"/>
</dbReference>
<feature type="compositionally biased region" description="Basic and acidic residues" evidence="10">
    <location>
        <begin position="453"/>
        <end position="469"/>
    </location>
</feature>
<dbReference type="PROSITE" id="PS50262">
    <property type="entry name" value="G_PROTEIN_RECEP_F1_2"/>
    <property type="match status" value="1"/>
</dbReference>
<keyword evidence="4 11" id="KW-1133">Transmembrane helix</keyword>
<feature type="transmembrane region" description="Helical" evidence="11">
    <location>
        <begin position="229"/>
        <end position="254"/>
    </location>
</feature>
<gene>
    <name evidence="13" type="ORF">KP79_PYT09561</name>
</gene>
<evidence type="ECO:0000256" key="10">
    <source>
        <dbReference type="SAM" id="MobiDB-lite"/>
    </source>
</evidence>
<feature type="transmembrane region" description="Helical" evidence="11">
    <location>
        <begin position="187"/>
        <end position="208"/>
    </location>
</feature>
<evidence type="ECO:0000256" key="9">
    <source>
        <dbReference type="RuleBase" id="RU000688"/>
    </source>
</evidence>
<dbReference type="Proteomes" id="UP000242188">
    <property type="component" value="Unassembled WGS sequence"/>
</dbReference>
<protein>
    <submittedName>
        <fullName evidence="13">Muscarinic acetylcholine receptor DM1</fullName>
    </submittedName>
</protein>
<dbReference type="GO" id="GO:0045202">
    <property type="term" value="C:synapse"/>
    <property type="evidence" value="ECO:0007669"/>
    <property type="project" value="TreeGrafter"/>
</dbReference>
<dbReference type="InterPro" id="IPR017452">
    <property type="entry name" value="GPCR_Rhodpsn_7TM"/>
</dbReference>
<comment type="subcellular location">
    <subcellularLocation>
        <location evidence="1">Cell membrane</location>
        <topology evidence="1">Multi-pass membrane protein</topology>
    </subcellularLocation>
</comment>
<evidence type="ECO:0000256" key="5">
    <source>
        <dbReference type="ARBA" id="ARBA00023040"/>
    </source>
</evidence>